<comment type="caution">
    <text evidence="1">The sequence shown here is derived from an EMBL/GenBank/DDBJ whole genome shotgun (WGS) entry which is preliminary data.</text>
</comment>
<gene>
    <name evidence="1" type="ORF">AGLY_011579</name>
</gene>
<protein>
    <submittedName>
        <fullName evidence="1">Uncharacterized protein</fullName>
    </submittedName>
</protein>
<dbReference type="AlphaFoldDB" id="A0A6G0TCB8"/>
<dbReference type="EMBL" id="VYZN01000043">
    <property type="protein sequence ID" value="KAE9530117.1"/>
    <property type="molecule type" value="Genomic_DNA"/>
</dbReference>
<sequence length="172" mass="20018">MDEIANTKYRTNDVIGENNGNVTLIYKNNATVIVSIKYNWQTVNVHADRTFTTAEISEMVNAFYRTTFIFTRMFNFTKESFEHVKLSTTVDVFAFENESTYEYMIVTLVGHTNPGNSCGLQFMDKIFIALTRCSSYITTMFHEYSHYLNAYLLNLPSVDRCWKRGTCRARVR</sequence>
<dbReference type="Gene3D" id="3.40.30.160">
    <property type="entry name" value="Collagenase ColT, N-terminal domain"/>
    <property type="match status" value="1"/>
</dbReference>
<evidence type="ECO:0000313" key="2">
    <source>
        <dbReference type="Proteomes" id="UP000475862"/>
    </source>
</evidence>
<accession>A0A6G0TCB8</accession>
<name>A0A6G0TCB8_APHGL</name>
<evidence type="ECO:0000313" key="1">
    <source>
        <dbReference type="EMBL" id="KAE9530117.1"/>
    </source>
</evidence>
<keyword evidence="2" id="KW-1185">Reference proteome</keyword>
<proteinExistence type="predicted"/>
<organism evidence="1 2">
    <name type="scientific">Aphis glycines</name>
    <name type="common">Soybean aphid</name>
    <dbReference type="NCBI Taxonomy" id="307491"/>
    <lineage>
        <taxon>Eukaryota</taxon>
        <taxon>Metazoa</taxon>
        <taxon>Ecdysozoa</taxon>
        <taxon>Arthropoda</taxon>
        <taxon>Hexapoda</taxon>
        <taxon>Insecta</taxon>
        <taxon>Pterygota</taxon>
        <taxon>Neoptera</taxon>
        <taxon>Paraneoptera</taxon>
        <taxon>Hemiptera</taxon>
        <taxon>Sternorrhyncha</taxon>
        <taxon>Aphidomorpha</taxon>
        <taxon>Aphidoidea</taxon>
        <taxon>Aphididae</taxon>
        <taxon>Aphidini</taxon>
        <taxon>Aphis</taxon>
        <taxon>Aphis</taxon>
    </lineage>
</organism>
<dbReference type="Proteomes" id="UP000475862">
    <property type="component" value="Unassembled WGS sequence"/>
</dbReference>
<reference evidence="1 2" key="1">
    <citation type="submission" date="2019-08" db="EMBL/GenBank/DDBJ databases">
        <title>The genome of the soybean aphid Biotype 1, its phylome, world population structure and adaptation to the North American continent.</title>
        <authorList>
            <person name="Giordano R."/>
            <person name="Donthu R.K."/>
            <person name="Hernandez A.G."/>
            <person name="Wright C.L."/>
            <person name="Zimin A.V."/>
        </authorList>
    </citation>
    <scope>NUCLEOTIDE SEQUENCE [LARGE SCALE GENOMIC DNA]</scope>
    <source>
        <tissue evidence="1">Whole aphids</tissue>
    </source>
</reference>